<dbReference type="GO" id="GO:0006364">
    <property type="term" value="P:rRNA processing"/>
    <property type="evidence" value="ECO:0007669"/>
    <property type="project" value="TreeGrafter"/>
</dbReference>
<dbReference type="InterPro" id="IPR019307">
    <property type="entry name" value="RNA-bd_AU-1/RNase_E/G"/>
</dbReference>
<dbReference type="GO" id="GO:0003723">
    <property type="term" value="F:RNA binding"/>
    <property type="evidence" value="ECO:0007669"/>
    <property type="project" value="UniProtKB-KW"/>
</dbReference>
<keyword evidence="5" id="KW-0378">Hydrolase</keyword>
<sequence length="413" mass="46730">MASGVDILIEELDGSLWVATMEKNRLVGLEVDPVHEEVRWGSIYWGRVFRIDAALDAVFVDLDGQNKGILNNADVYLQEPDGKIRRGGDVAIGKILQAGQMIAVQAKSGYVPKQDDEMFPHSEEKIPRLTMNIALPGRYLIHTPLGRENRVSSRIRNKQMRDQLKTMLDSFHEMHGYILRAAAADTQTVILTREAEILRAIWEQVQEHFTGVEPTLLMLGPDSVQRTLSDQSIGRINRIEVATMDHYQYAEEWCEIFAPDLVTKIQAVELENGEEDMALFDERDIMGQIEDLFQPYMVLENGGSVIIEKTAALTAIDVNRGGDKRSNLAINIEAAIEIARQIRIRNLGGMILIDFIRLKSKDEQDALRRAMEDAIGTDPCTVQIHGFSPMGLMEITRSRRTPPLHDRFYTKFD</sequence>
<evidence type="ECO:0000256" key="6">
    <source>
        <dbReference type="ARBA" id="ARBA00022842"/>
    </source>
</evidence>
<keyword evidence="10" id="KW-1185">Reference proteome</keyword>
<dbReference type="GO" id="GO:0046872">
    <property type="term" value="F:metal ion binding"/>
    <property type="evidence" value="ECO:0007669"/>
    <property type="project" value="UniProtKB-KW"/>
</dbReference>
<dbReference type="GO" id="GO:0016787">
    <property type="term" value="F:hydrolase activity"/>
    <property type="evidence" value="ECO:0007669"/>
    <property type="project" value="UniProtKB-KW"/>
</dbReference>
<dbReference type="OrthoDB" id="9804278at2"/>
<proteinExistence type="predicted"/>
<keyword evidence="4" id="KW-0255">Endonuclease</keyword>
<evidence type="ECO:0000313" key="9">
    <source>
        <dbReference type="EMBL" id="AEP08948.1"/>
    </source>
</evidence>
<dbReference type="Gene3D" id="2.40.50.140">
    <property type="entry name" value="Nucleic acid-binding proteins"/>
    <property type="match status" value="1"/>
</dbReference>
<dbReference type="PANTHER" id="PTHR30001:SF1">
    <property type="entry name" value="RIBONUCLEASE E_G-LIKE PROTEIN, CHLOROPLASTIC"/>
    <property type="match status" value="1"/>
</dbReference>
<dbReference type="PANTHER" id="PTHR30001">
    <property type="entry name" value="RIBONUCLEASE"/>
    <property type="match status" value="1"/>
</dbReference>
<dbReference type="STRING" id="856793.MICA_613"/>
<dbReference type="GO" id="GO:0005737">
    <property type="term" value="C:cytoplasm"/>
    <property type="evidence" value="ECO:0007669"/>
    <property type="project" value="TreeGrafter"/>
</dbReference>
<dbReference type="GO" id="GO:0004519">
    <property type="term" value="F:endonuclease activity"/>
    <property type="evidence" value="ECO:0007669"/>
    <property type="project" value="UniProtKB-KW"/>
</dbReference>
<evidence type="ECO:0000256" key="4">
    <source>
        <dbReference type="ARBA" id="ARBA00022759"/>
    </source>
</evidence>
<evidence type="ECO:0000256" key="2">
    <source>
        <dbReference type="ARBA" id="ARBA00022722"/>
    </source>
</evidence>
<evidence type="ECO:0000259" key="8">
    <source>
        <dbReference type="Pfam" id="PF10150"/>
    </source>
</evidence>
<dbReference type="eggNOG" id="COG1530">
    <property type="taxonomic scope" value="Bacteria"/>
</dbReference>
<protein>
    <recommendedName>
        <fullName evidence="8">RNA-binding protein AU-1/Ribonuclease E/G domain-containing protein</fullName>
    </recommendedName>
</protein>
<dbReference type="HOGENOM" id="CLU_003468_5_3_5"/>
<keyword evidence="6" id="KW-0460">Magnesium</keyword>
<name>G2KN16_MICAA</name>
<reference evidence="9 10" key="1">
    <citation type="journal article" date="2011" name="BMC Genomics">
        <title>Genomic insights into an obligate epibiotic bacterial predator: Micavibrio aeruginosavorus ARL-13.</title>
        <authorList>
            <person name="Wang Z."/>
            <person name="Kadouri D."/>
            <person name="Wu M."/>
        </authorList>
    </citation>
    <scope>NUCLEOTIDE SEQUENCE [LARGE SCALE GENOMIC DNA]</scope>
    <source>
        <strain evidence="9 10">ARL-13</strain>
    </source>
</reference>
<dbReference type="InterPro" id="IPR012340">
    <property type="entry name" value="NA-bd_OB-fold"/>
</dbReference>
<keyword evidence="3" id="KW-0479">Metal-binding</keyword>
<comment type="cofactor">
    <cofactor evidence="1">
        <name>Mg(2+)</name>
        <dbReference type="ChEBI" id="CHEBI:18420"/>
    </cofactor>
</comment>
<dbReference type="SUPFAM" id="SSF50249">
    <property type="entry name" value="Nucleic acid-binding proteins"/>
    <property type="match status" value="1"/>
</dbReference>
<evidence type="ECO:0000256" key="7">
    <source>
        <dbReference type="ARBA" id="ARBA00022884"/>
    </source>
</evidence>
<evidence type="ECO:0000256" key="3">
    <source>
        <dbReference type="ARBA" id="ARBA00022723"/>
    </source>
</evidence>
<dbReference type="GO" id="GO:0004540">
    <property type="term" value="F:RNA nuclease activity"/>
    <property type="evidence" value="ECO:0007669"/>
    <property type="project" value="InterPro"/>
</dbReference>
<dbReference type="RefSeq" id="WP_014102171.1">
    <property type="nucleotide sequence ID" value="NC_016026.1"/>
</dbReference>
<dbReference type="Pfam" id="PF10150">
    <property type="entry name" value="RNase_E_G"/>
    <property type="match status" value="1"/>
</dbReference>
<dbReference type="AlphaFoldDB" id="G2KN16"/>
<organism evidence="9 10">
    <name type="scientific">Micavibrio aeruginosavorus (strain ARL-13)</name>
    <dbReference type="NCBI Taxonomy" id="856793"/>
    <lineage>
        <taxon>Bacteria</taxon>
        <taxon>Pseudomonadati</taxon>
        <taxon>Bdellovibrionota</taxon>
        <taxon>Bdellovibrionia</taxon>
        <taxon>Bdellovibrionales</taxon>
        <taxon>Pseudobdellovibrionaceae</taxon>
        <taxon>Micavibrio</taxon>
    </lineage>
</organism>
<gene>
    <name evidence="9" type="ordered locus">MICA_613</name>
</gene>
<dbReference type="InterPro" id="IPR004659">
    <property type="entry name" value="RNase_E/G"/>
</dbReference>
<accession>G2KN16</accession>
<evidence type="ECO:0000313" key="10">
    <source>
        <dbReference type="Proteomes" id="UP000009286"/>
    </source>
</evidence>
<evidence type="ECO:0000256" key="1">
    <source>
        <dbReference type="ARBA" id="ARBA00001946"/>
    </source>
</evidence>
<keyword evidence="7" id="KW-0694">RNA-binding</keyword>
<dbReference type="KEGG" id="mai:MICA_613"/>
<dbReference type="Proteomes" id="UP000009286">
    <property type="component" value="Chromosome"/>
</dbReference>
<dbReference type="EMBL" id="CP002382">
    <property type="protein sequence ID" value="AEP08948.1"/>
    <property type="molecule type" value="Genomic_DNA"/>
</dbReference>
<feature type="domain" description="RNA-binding protein AU-1/Ribonuclease E/G" evidence="8">
    <location>
        <begin position="135"/>
        <end position="399"/>
    </location>
</feature>
<keyword evidence="2" id="KW-0540">Nuclease</keyword>
<evidence type="ECO:0000256" key="5">
    <source>
        <dbReference type="ARBA" id="ARBA00022801"/>
    </source>
</evidence>